<dbReference type="InterPro" id="IPR007627">
    <property type="entry name" value="RNA_pol_sigma70_r2"/>
</dbReference>
<keyword evidence="4" id="KW-0804">Transcription</keyword>
<evidence type="ECO:0000256" key="1">
    <source>
        <dbReference type="ARBA" id="ARBA00010641"/>
    </source>
</evidence>
<dbReference type="InterPro" id="IPR013249">
    <property type="entry name" value="RNA_pol_sigma70_r4_t2"/>
</dbReference>
<keyword evidence="3" id="KW-0731">Sigma factor</keyword>
<dbReference type="STRING" id="332999.SAMN04488511_113114"/>
<dbReference type="Pfam" id="PF04542">
    <property type="entry name" value="Sigma70_r2"/>
    <property type="match status" value="1"/>
</dbReference>
<dbReference type="InterPro" id="IPR013324">
    <property type="entry name" value="RNA_pol_sigma_r3/r4-like"/>
</dbReference>
<dbReference type="NCBIfam" id="TIGR02937">
    <property type="entry name" value="sigma70-ECF"/>
    <property type="match status" value="1"/>
</dbReference>
<dbReference type="InterPro" id="IPR039425">
    <property type="entry name" value="RNA_pol_sigma-70-like"/>
</dbReference>
<proteinExistence type="inferred from homology"/>
<dbReference type="SUPFAM" id="SSF88946">
    <property type="entry name" value="Sigma2 domain of RNA polymerase sigma factors"/>
    <property type="match status" value="1"/>
</dbReference>
<feature type="domain" description="RNA polymerase sigma factor 70 region 4 type 2" evidence="6">
    <location>
        <begin position="133"/>
        <end position="180"/>
    </location>
</feature>
<dbReference type="InterPro" id="IPR013325">
    <property type="entry name" value="RNA_pol_sigma_r2"/>
</dbReference>
<evidence type="ECO:0000259" key="6">
    <source>
        <dbReference type="Pfam" id="PF08281"/>
    </source>
</evidence>
<gene>
    <name evidence="7" type="ORF">SAMN04488511_113114</name>
</gene>
<comment type="similarity">
    <text evidence="1">Belongs to the sigma-70 factor family. ECF subfamily.</text>
</comment>
<dbReference type="SUPFAM" id="SSF88659">
    <property type="entry name" value="Sigma3 and sigma4 domains of RNA polymerase sigma factors"/>
    <property type="match status" value="1"/>
</dbReference>
<dbReference type="RefSeq" id="WP_244278846.1">
    <property type="nucleotide sequence ID" value="NZ_FOJM01000013.1"/>
</dbReference>
<organism evidence="7 8">
    <name type="scientific">Pedobacter suwonensis</name>
    <dbReference type="NCBI Taxonomy" id="332999"/>
    <lineage>
        <taxon>Bacteria</taxon>
        <taxon>Pseudomonadati</taxon>
        <taxon>Bacteroidota</taxon>
        <taxon>Sphingobacteriia</taxon>
        <taxon>Sphingobacteriales</taxon>
        <taxon>Sphingobacteriaceae</taxon>
        <taxon>Pedobacter</taxon>
    </lineage>
</organism>
<evidence type="ECO:0000256" key="4">
    <source>
        <dbReference type="ARBA" id="ARBA00023163"/>
    </source>
</evidence>
<dbReference type="Pfam" id="PF08281">
    <property type="entry name" value="Sigma70_r4_2"/>
    <property type="match status" value="1"/>
</dbReference>
<reference evidence="8" key="1">
    <citation type="submission" date="2016-10" db="EMBL/GenBank/DDBJ databases">
        <authorList>
            <person name="Varghese N."/>
            <person name="Submissions S."/>
        </authorList>
    </citation>
    <scope>NUCLEOTIDE SEQUENCE [LARGE SCALE GENOMIC DNA]</scope>
    <source>
        <strain evidence="8">DSM 18130</strain>
    </source>
</reference>
<accession>A0A1I0TRE8</accession>
<evidence type="ECO:0000256" key="2">
    <source>
        <dbReference type="ARBA" id="ARBA00023015"/>
    </source>
</evidence>
<dbReference type="PANTHER" id="PTHR43133">
    <property type="entry name" value="RNA POLYMERASE ECF-TYPE SIGMA FACTO"/>
    <property type="match status" value="1"/>
</dbReference>
<dbReference type="Gene3D" id="1.10.10.10">
    <property type="entry name" value="Winged helix-like DNA-binding domain superfamily/Winged helix DNA-binding domain"/>
    <property type="match status" value="1"/>
</dbReference>
<keyword evidence="2" id="KW-0805">Transcription regulation</keyword>
<evidence type="ECO:0000259" key="5">
    <source>
        <dbReference type="Pfam" id="PF04542"/>
    </source>
</evidence>
<dbReference type="InterPro" id="IPR036388">
    <property type="entry name" value="WH-like_DNA-bd_sf"/>
</dbReference>
<dbReference type="GO" id="GO:0016987">
    <property type="term" value="F:sigma factor activity"/>
    <property type="evidence" value="ECO:0007669"/>
    <property type="project" value="UniProtKB-KW"/>
</dbReference>
<name>A0A1I0TRE8_9SPHI</name>
<evidence type="ECO:0000313" key="8">
    <source>
        <dbReference type="Proteomes" id="UP000198836"/>
    </source>
</evidence>
<dbReference type="InterPro" id="IPR014284">
    <property type="entry name" value="RNA_pol_sigma-70_dom"/>
</dbReference>
<dbReference type="AlphaFoldDB" id="A0A1I0TRE8"/>
<dbReference type="EMBL" id="FOJM01000013">
    <property type="protein sequence ID" value="SFA54375.1"/>
    <property type="molecule type" value="Genomic_DNA"/>
</dbReference>
<feature type="domain" description="RNA polymerase sigma-70 region 2" evidence="5">
    <location>
        <begin position="36"/>
        <end position="99"/>
    </location>
</feature>
<dbReference type="GO" id="GO:0003677">
    <property type="term" value="F:DNA binding"/>
    <property type="evidence" value="ECO:0007669"/>
    <property type="project" value="InterPro"/>
</dbReference>
<sequence length="206" mass="24453">MCIFGKMSTGHPNDHEELRQLESLIKGNREGFDFVYAKYSRLLLPKMQRMVKVNEVVDELMQDVFLKVWLNRAEIDLSRSFSGWIFTIAQHTIYGYYRRVALDVKMQRYLLETFAEFYEQTEDYIFNKERVELLNQAIEKLPPQRKQIFKLCKIEGKSYQEAAEILSLSSSTVSNQLVNATRYIKRYVFFHSKEFILLCIAAYLKK</sequence>
<keyword evidence="8" id="KW-1185">Reference proteome</keyword>
<protein>
    <submittedName>
        <fullName evidence="7">RNA polymerase sigma-70 factor, ECF subfamily</fullName>
    </submittedName>
</protein>
<dbReference type="Gene3D" id="1.10.1740.10">
    <property type="match status" value="1"/>
</dbReference>
<dbReference type="Proteomes" id="UP000198836">
    <property type="component" value="Unassembled WGS sequence"/>
</dbReference>
<evidence type="ECO:0000313" key="7">
    <source>
        <dbReference type="EMBL" id="SFA54375.1"/>
    </source>
</evidence>
<dbReference type="PANTHER" id="PTHR43133:SF46">
    <property type="entry name" value="RNA POLYMERASE SIGMA-70 FACTOR ECF SUBFAMILY"/>
    <property type="match status" value="1"/>
</dbReference>
<evidence type="ECO:0000256" key="3">
    <source>
        <dbReference type="ARBA" id="ARBA00023082"/>
    </source>
</evidence>
<dbReference type="GO" id="GO:0006352">
    <property type="term" value="P:DNA-templated transcription initiation"/>
    <property type="evidence" value="ECO:0007669"/>
    <property type="project" value="InterPro"/>
</dbReference>